<name>A0ABS5G352_9BRAD</name>
<comment type="similarity">
    <text evidence="2 8">Belongs to the 4-toluene sulfonate uptake permease (TSUP) (TC 2.A.102) family.</text>
</comment>
<evidence type="ECO:0000256" key="2">
    <source>
        <dbReference type="ARBA" id="ARBA00009142"/>
    </source>
</evidence>
<dbReference type="InterPro" id="IPR002781">
    <property type="entry name" value="TM_pro_TauE-like"/>
</dbReference>
<feature type="transmembrane region" description="Helical" evidence="8">
    <location>
        <begin position="201"/>
        <end position="223"/>
    </location>
</feature>
<keyword evidence="7 8" id="KW-0472">Membrane</keyword>
<evidence type="ECO:0000313" key="10">
    <source>
        <dbReference type="Proteomes" id="UP001314635"/>
    </source>
</evidence>
<gene>
    <name evidence="9" type="ORF">JQ619_08220</name>
</gene>
<dbReference type="RefSeq" id="WP_012042483.1">
    <property type="nucleotide sequence ID" value="NZ_JABFDP010000002.1"/>
</dbReference>
<feature type="transmembrane region" description="Helical" evidence="8">
    <location>
        <begin position="81"/>
        <end position="99"/>
    </location>
</feature>
<keyword evidence="6 8" id="KW-1133">Transmembrane helix</keyword>
<organism evidence="9 10">
    <name type="scientific">Bradyrhizobium denitrificans</name>
    <dbReference type="NCBI Taxonomy" id="2734912"/>
    <lineage>
        <taxon>Bacteria</taxon>
        <taxon>Pseudomonadati</taxon>
        <taxon>Pseudomonadota</taxon>
        <taxon>Alphaproteobacteria</taxon>
        <taxon>Hyphomicrobiales</taxon>
        <taxon>Nitrobacteraceae</taxon>
        <taxon>Bradyrhizobium</taxon>
    </lineage>
</organism>
<evidence type="ECO:0000313" key="9">
    <source>
        <dbReference type="EMBL" id="MBR1135748.1"/>
    </source>
</evidence>
<comment type="subcellular location">
    <subcellularLocation>
        <location evidence="1 8">Cell membrane</location>
        <topology evidence="1 8">Multi-pass membrane protein</topology>
    </subcellularLocation>
</comment>
<evidence type="ECO:0000256" key="6">
    <source>
        <dbReference type="ARBA" id="ARBA00022989"/>
    </source>
</evidence>
<evidence type="ECO:0000256" key="3">
    <source>
        <dbReference type="ARBA" id="ARBA00022448"/>
    </source>
</evidence>
<comment type="caution">
    <text evidence="9">The sequence shown here is derived from an EMBL/GenBank/DDBJ whole genome shotgun (WGS) entry which is preliminary data.</text>
</comment>
<dbReference type="Pfam" id="PF01925">
    <property type="entry name" value="TauE"/>
    <property type="match status" value="1"/>
</dbReference>
<dbReference type="PANTHER" id="PTHR30269:SF23">
    <property type="entry name" value="MEMBRANE TRANSPORTER PROTEIN YDHB-RELATED"/>
    <property type="match status" value="1"/>
</dbReference>
<feature type="transmembrane region" description="Helical" evidence="8">
    <location>
        <begin position="229"/>
        <end position="251"/>
    </location>
</feature>
<proteinExistence type="inferred from homology"/>
<feature type="transmembrane region" description="Helical" evidence="8">
    <location>
        <begin position="12"/>
        <end position="34"/>
    </location>
</feature>
<dbReference type="InterPro" id="IPR052017">
    <property type="entry name" value="TSUP"/>
</dbReference>
<evidence type="ECO:0000256" key="4">
    <source>
        <dbReference type="ARBA" id="ARBA00022475"/>
    </source>
</evidence>
<feature type="transmembrane region" description="Helical" evidence="8">
    <location>
        <begin position="137"/>
        <end position="164"/>
    </location>
</feature>
<reference evidence="10" key="1">
    <citation type="journal article" date="2021" name="ISME J.">
        <title>Evolutionary origin and ecological implication of a unique nif island in free-living Bradyrhizobium lineages.</title>
        <authorList>
            <person name="Tao J."/>
        </authorList>
    </citation>
    <scope>NUCLEOTIDE SEQUENCE [LARGE SCALE GENOMIC DNA]</scope>
    <source>
        <strain evidence="10">SZCCT0094</strain>
    </source>
</reference>
<keyword evidence="4 8" id="KW-1003">Cell membrane</keyword>
<dbReference type="Proteomes" id="UP001314635">
    <property type="component" value="Unassembled WGS sequence"/>
</dbReference>
<evidence type="ECO:0000256" key="7">
    <source>
        <dbReference type="ARBA" id="ARBA00023136"/>
    </source>
</evidence>
<sequence length="258" mass="25657">MNFLAGFADISLLQLLLVASVALFASIIGGLAGYGTGALMPLVLVPMVGAEPVVPIIAISAILTNLSRVVAYISHADRTRAGIVIAAAAVTTALGAYGYTRLTNAGAAFVIGTMLIMSVPLRRILRKREVRIGNGGLAAGAVGYGVLVGGTSGSGVILLSLLMAAGLEGAAVIATDAMISVATGVIKISVFGLAGVVTAQVLAFALLIGAIAVPGAFLAKAFVARMPVHIHAAILDAAVITGGGVMIASALRHLLPAA</sequence>
<evidence type="ECO:0000256" key="5">
    <source>
        <dbReference type="ARBA" id="ARBA00022692"/>
    </source>
</evidence>
<evidence type="ECO:0000256" key="8">
    <source>
        <dbReference type="RuleBase" id="RU363041"/>
    </source>
</evidence>
<feature type="transmembrane region" description="Helical" evidence="8">
    <location>
        <begin position="105"/>
        <end position="125"/>
    </location>
</feature>
<keyword evidence="3" id="KW-0813">Transport</keyword>
<feature type="transmembrane region" description="Helical" evidence="8">
    <location>
        <begin position="170"/>
        <end position="194"/>
    </location>
</feature>
<keyword evidence="5 8" id="KW-0812">Transmembrane</keyword>
<protein>
    <recommendedName>
        <fullName evidence="8">Probable membrane transporter protein</fullName>
    </recommendedName>
</protein>
<accession>A0ABS5G352</accession>
<keyword evidence="10" id="KW-1185">Reference proteome</keyword>
<evidence type="ECO:0000256" key="1">
    <source>
        <dbReference type="ARBA" id="ARBA00004651"/>
    </source>
</evidence>
<dbReference type="PANTHER" id="PTHR30269">
    <property type="entry name" value="TRANSMEMBRANE PROTEIN YFCA"/>
    <property type="match status" value="1"/>
</dbReference>
<dbReference type="EMBL" id="JAFCLK010000006">
    <property type="protein sequence ID" value="MBR1135748.1"/>
    <property type="molecule type" value="Genomic_DNA"/>
</dbReference>